<keyword evidence="4 7" id="KW-0255">Endonuclease</keyword>
<dbReference type="EMBL" id="QYTW02000043">
    <property type="protein sequence ID" value="RST57081.1"/>
    <property type="molecule type" value="Genomic_DNA"/>
</dbReference>
<dbReference type="InterPro" id="IPR020568">
    <property type="entry name" value="Ribosomal_Su5_D2-typ_SF"/>
</dbReference>
<comment type="catalytic activity">
    <reaction evidence="7">
        <text>Endonucleolytic cleavage of RNA, removing 5'-extranucleotides from tRNA precursor.</text>
        <dbReference type="EC" id="3.1.26.5"/>
    </reaction>
</comment>
<dbReference type="Proteomes" id="UP000680670">
    <property type="component" value="Unassembled WGS sequence"/>
</dbReference>
<dbReference type="PANTHER" id="PTHR33992">
    <property type="entry name" value="RIBONUCLEASE P PROTEIN COMPONENT"/>
    <property type="match status" value="1"/>
</dbReference>
<sequence>MKKAFRIKENAEFQAVFKKGKSVANRQFVIYMLEKEEQNHFRIGLSVSKKIGNAVTRNRIKRYIRQAFHEFEEQVSHNKDFVIIARKPAAEMDYHSIKKSLEHVLRLGKSLKKTKHAKNKHDFNQQRQ</sequence>
<accession>A0A429X0T4</accession>
<dbReference type="GO" id="GO:0042781">
    <property type="term" value="F:3'-tRNA processing endoribonuclease activity"/>
    <property type="evidence" value="ECO:0007669"/>
    <property type="project" value="TreeGrafter"/>
</dbReference>
<dbReference type="GO" id="GO:0030677">
    <property type="term" value="C:ribonuclease P complex"/>
    <property type="evidence" value="ECO:0007669"/>
    <property type="project" value="TreeGrafter"/>
</dbReference>
<comment type="function">
    <text evidence="1 7">RNaseP catalyzes the removal of the 5'-leader sequence from pre-tRNA to produce the mature 5'-terminus. It can also cleave other RNA substrates such as 4.5S RNA. The protein component plays an auxiliary but essential role in vivo by binding to the 5'-leader sequence and broadening the substrate specificity of the ribozyme.</text>
</comment>
<evidence type="ECO:0000313" key="12">
    <source>
        <dbReference type="Proteomes" id="UP000680670"/>
    </source>
</evidence>
<dbReference type="Proteomes" id="UP000287296">
    <property type="component" value="Unassembled WGS sequence"/>
</dbReference>
<dbReference type="NCBIfam" id="TIGR00188">
    <property type="entry name" value="rnpA"/>
    <property type="match status" value="1"/>
</dbReference>
<evidence type="ECO:0000256" key="7">
    <source>
        <dbReference type="HAMAP-Rule" id="MF_00227"/>
    </source>
</evidence>
<dbReference type="GO" id="GO:0001682">
    <property type="term" value="P:tRNA 5'-leader removal"/>
    <property type="evidence" value="ECO:0007669"/>
    <property type="project" value="UniProtKB-UniRule"/>
</dbReference>
<reference evidence="9 12" key="2">
    <citation type="submission" date="2021-03" db="EMBL/GenBank/DDBJ databases">
        <title>Antimicrobial resistance genes in bacteria isolated from Japanese honey, and their potential for conferring macrolide and lincosamide resistance in the American foulbrood pathogen Paenibacillus larvae.</title>
        <authorList>
            <person name="Okamoto M."/>
            <person name="Kumagai M."/>
            <person name="Kanamori H."/>
            <person name="Takamatsu D."/>
        </authorList>
    </citation>
    <scope>NUCLEOTIDE SEQUENCE [LARGE SCALE GENOMIC DNA]</scope>
    <source>
        <strain evidence="9 12">J6TS1</strain>
    </source>
</reference>
<dbReference type="HAMAP" id="MF_00227">
    <property type="entry name" value="RNase_P"/>
    <property type="match status" value="1"/>
</dbReference>
<dbReference type="EMBL" id="BORJ01000003">
    <property type="protein sequence ID" value="GIN95867.1"/>
    <property type="molecule type" value="Genomic_DNA"/>
</dbReference>
<evidence type="ECO:0000256" key="3">
    <source>
        <dbReference type="ARBA" id="ARBA00022722"/>
    </source>
</evidence>
<keyword evidence="3 7" id="KW-0540">Nuclease</keyword>
<evidence type="ECO:0000256" key="1">
    <source>
        <dbReference type="ARBA" id="ARBA00002663"/>
    </source>
</evidence>
<dbReference type="PANTHER" id="PTHR33992:SF1">
    <property type="entry name" value="RIBONUCLEASE P PROTEIN COMPONENT"/>
    <property type="match status" value="1"/>
</dbReference>
<dbReference type="PROSITE" id="PS00648">
    <property type="entry name" value="RIBONUCLEASE_P"/>
    <property type="match status" value="1"/>
</dbReference>
<keyword evidence="12" id="KW-1185">Reference proteome</keyword>
<name>A0A429X0T4_SIMTE</name>
<comment type="similarity">
    <text evidence="7">Belongs to the RnpA family.</text>
</comment>
<evidence type="ECO:0000313" key="11">
    <source>
        <dbReference type="Proteomes" id="UP000287296"/>
    </source>
</evidence>
<comment type="caution">
    <text evidence="10">The sequence shown here is derived from an EMBL/GenBank/DDBJ whole genome shotgun (WGS) entry which is preliminary data.</text>
</comment>
<proteinExistence type="inferred from homology"/>
<evidence type="ECO:0000256" key="4">
    <source>
        <dbReference type="ARBA" id="ARBA00022759"/>
    </source>
</evidence>
<evidence type="ECO:0000313" key="10">
    <source>
        <dbReference type="EMBL" id="RST57081.1"/>
    </source>
</evidence>
<protein>
    <recommendedName>
        <fullName evidence="7 8">Ribonuclease P protein component</fullName>
        <shortName evidence="7">RNase P protein</shortName>
        <shortName evidence="7">RNaseP protein</shortName>
        <ecNumber evidence="7 8">3.1.26.5</ecNumber>
    </recommendedName>
    <alternativeName>
        <fullName evidence="7">Protein C5</fullName>
    </alternativeName>
</protein>
<comment type="subunit">
    <text evidence="7">Consists of a catalytic RNA component (M1 or rnpB) and a protein subunit.</text>
</comment>
<dbReference type="GO" id="GO:0004526">
    <property type="term" value="F:ribonuclease P activity"/>
    <property type="evidence" value="ECO:0007669"/>
    <property type="project" value="UniProtKB-UniRule"/>
</dbReference>
<evidence type="ECO:0000313" key="9">
    <source>
        <dbReference type="EMBL" id="GIN95867.1"/>
    </source>
</evidence>
<evidence type="ECO:0000256" key="5">
    <source>
        <dbReference type="ARBA" id="ARBA00022801"/>
    </source>
</evidence>
<evidence type="ECO:0000256" key="8">
    <source>
        <dbReference type="NCBIfam" id="TIGR00188"/>
    </source>
</evidence>
<keyword evidence="6 7" id="KW-0694">RNA-binding</keyword>
<keyword evidence="2 7" id="KW-0819">tRNA processing</keyword>
<dbReference type="RefSeq" id="WP_120119204.1">
    <property type="nucleotide sequence ID" value="NZ_BORI01000018.1"/>
</dbReference>
<gene>
    <name evidence="7 10" type="primary">rnpA</name>
    <name evidence="10" type="ORF">D5F11_024615</name>
    <name evidence="9" type="ORF">J6TS1_17370</name>
</gene>
<reference evidence="10 11" key="1">
    <citation type="submission" date="2018-12" db="EMBL/GenBank/DDBJ databases">
        <authorList>
            <person name="Sun L."/>
            <person name="Chen Z."/>
        </authorList>
    </citation>
    <scope>NUCLEOTIDE SEQUENCE [LARGE SCALE GENOMIC DNA]</scope>
    <source>
        <strain evidence="10 11">LMG 29736</strain>
    </source>
</reference>
<dbReference type="InterPro" id="IPR020539">
    <property type="entry name" value="RNase_P_CS"/>
</dbReference>
<dbReference type="GO" id="GO:0000049">
    <property type="term" value="F:tRNA binding"/>
    <property type="evidence" value="ECO:0007669"/>
    <property type="project" value="UniProtKB-UniRule"/>
</dbReference>
<evidence type="ECO:0000256" key="2">
    <source>
        <dbReference type="ARBA" id="ARBA00022694"/>
    </source>
</evidence>
<evidence type="ECO:0000256" key="6">
    <source>
        <dbReference type="ARBA" id="ARBA00022884"/>
    </source>
</evidence>
<organism evidence="10 11">
    <name type="scientific">Siminovitchia terrae</name>
    <name type="common">Bacillus terrae</name>
    <dbReference type="NCBI Taxonomy" id="1914933"/>
    <lineage>
        <taxon>Bacteria</taxon>
        <taxon>Bacillati</taxon>
        <taxon>Bacillota</taxon>
        <taxon>Bacilli</taxon>
        <taxon>Bacillales</taxon>
        <taxon>Bacillaceae</taxon>
        <taxon>Siminovitchia</taxon>
    </lineage>
</organism>
<dbReference type="InterPro" id="IPR014721">
    <property type="entry name" value="Ribsml_uS5_D2-typ_fold_subgr"/>
</dbReference>
<dbReference type="EC" id="3.1.26.5" evidence="7 8"/>
<dbReference type="InterPro" id="IPR000100">
    <property type="entry name" value="RNase_P"/>
</dbReference>
<dbReference type="Gene3D" id="3.30.230.10">
    <property type="match status" value="1"/>
</dbReference>
<dbReference type="AlphaFoldDB" id="A0A429X0T4"/>
<dbReference type="Pfam" id="PF00825">
    <property type="entry name" value="Ribonuclease_P"/>
    <property type="match status" value="1"/>
</dbReference>
<dbReference type="SUPFAM" id="SSF54211">
    <property type="entry name" value="Ribosomal protein S5 domain 2-like"/>
    <property type="match status" value="1"/>
</dbReference>
<dbReference type="FunFam" id="3.30.230.10:FF:000021">
    <property type="entry name" value="Ribonuclease P protein component"/>
    <property type="match status" value="1"/>
</dbReference>
<dbReference type="OrthoDB" id="9810867at2"/>
<keyword evidence="5 7" id="KW-0378">Hydrolase</keyword>